<gene>
    <name evidence="2" type="ORF">CRP01_10375</name>
</gene>
<feature type="signal peptide" evidence="1">
    <location>
        <begin position="1"/>
        <end position="22"/>
    </location>
</feature>
<dbReference type="AlphaFoldDB" id="A0A2D0NFY8"/>
<comment type="caution">
    <text evidence="2">The sequence shown here is derived from an EMBL/GenBank/DDBJ whole genome shotgun (WGS) entry which is preliminary data.</text>
</comment>
<proteinExistence type="predicted"/>
<keyword evidence="1" id="KW-0732">Signal</keyword>
<feature type="chain" id="PRO_5012293806" evidence="1">
    <location>
        <begin position="23"/>
        <end position="164"/>
    </location>
</feature>
<protein>
    <submittedName>
        <fullName evidence="2">Uncharacterized protein</fullName>
    </submittedName>
</protein>
<evidence type="ECO:0000313" key="3">
    <source>
        <dbReference type="Proteomes" id="UP000223913"/>
    </source>
</evidence>
<reference evidence="2 3" key="1">
    <citation type="submission" date="2017-10" db="EMBL/GenBank/DDBJ databases">
        <title>The draft genome sequence of Lewinella nigricans NBRC 102662.</title>
        <authorList>
            <person name="Wang K."/>
        </authorList>
    </citation>
    <scope>NUCLEOTIDE SEQUENCE [LARGE SCALE GENOMIC DNA]</scope>
    <source>
        <strain evidence="2 3">NBRC 102662</strain>
    </source>
</reference>
<accession>A0A2D0NFY8</accession>
<sequence>MKKSFLILSTLLLIFGGLTASAFHLSESADASAAVSPYSAYSLIGSIVSKYDAKRGIATVKIADVKSGKNVIATDLRKNRRLFMVAEKSSTGQVKVEGFMIMDASGKFSRLGNPFRSKGGDEFGCPAGWDATIVCYTHPIYNVQVCYTRCTPTEITLQLPGGGL</sequence>
<dbReference type="EMBL" id="PDUD01000017">
    <property type="protein sequence ID" value="PHN06693.1"/>
    <property type="molecule type" value="Genomic_DNA"/>
</dbReference>
<dbReference type="RefSeq" id="WP_099149949.1">
    <property type="nucleotide sequence ID" value="NZ_PDUD01000017.1"/>
</dbReference>
<dbReference type="Proteomes" id="UP000223913">
    <property type="component" value="Unassembled WGS sequence"/>
</dbReference>
<evidence type="ECO:0000256" key="1">
    <source>
        <dbReference type="SAM" id="SignalP"/>
    </source>
</evidence>
<evidence type="ECO:0000313" key="2">
    <source>
        <dbReference type="EMBL" id="PHN06693.1"/>
    </source>
</evidence>
<dbReference type="OrthoDB" id="1505975at2"/>
<organism evidence="2 3">
    <name type="scientific">Flavilitoribacter nigricans (strain ATCC 23147 / DSM 23189 / NBRC 102662 / NCIMB 1420 / SS-2)</name>
    <name type="common">Lewinella nigricans</name>
    <dbReference type="NCBI Taxonomy" id="1122177"/>
    <lineage>
        <taxon>Bacteria</taxon>
        <taxon>Pseudomonadati</taxon>
        <taxon>Bacteroidota</taxon>
        <taxon>Saprospiria</taxon>
        <taxon>Saprospirales</taxon>
        <taxon>Lewinellaceae</taxon>
        <taxon>Flavilitoribacter</taxon>
    </lineage>
</organism>
<keyword evidence="3" id="KW-1185">Reference proteome</keyword>
<name>A0A2D0NFY8_FLAN2</name>